<reference evidence="1 2" key="1">
    <citation type="submission" date="2011-10" db="EMBL/GenBank/DDBJ databases">
        <title>The Genome Sequence of Prevotella histicola F0411.</title>
        <authorList>
            <consortium name="The Broad Institute Genome Sequencing Platform"/>
            <person name="Earl A."/>
            <person name="Ward D."/>
            <person name="Feldgarden M."/>
            <person name="Gevers D."/>
            <person name="Izard J."/>
            <person name="Ganesan A."/>
            <person name="Blanton J.M."/>
            <person name="Baranova O.V."/>
            <person name="Tanner A.C."/>
            <person name="Mathney J.M.J."/>
            <person name="Dewhirst F.E."/>
            <person name="Young S.K."/>
            <person name="Zeng Q."/>
            <person name="Gargeya S."/>
            <person name="Fitzgerald M."/>
            <person name="Haas B."/>
            <person name="Abouelleil A."/>
            <person name="Alvarado L."/>
            <person name="Arachchi H.M."/>
            <person name="Berlin A."/>
            <person name="Brown A."/>
            <person name="Chapman S.B."/>
            <person name="Chen Z."/>
            <person name="Dunbar C."/>
            <person name="Freedman E."/>
            <person name="Gearin G."/>
            <person name="Gellesch M."/>
            <person name="Goldberg J."/>
            <person name="Griggs A."/>
            <person name="Gujja S."/>
            <person name="Heiman D."/>
            <person name="Howarth C."/>
            <person name="Larson L."/>
            <person name="Lui A."/>
            <person name="MacDonald P.J.P."/>
            <person name="Montmayeur A."/>
            <person name="Murphy C."/>
            <person name="Neiman D."/>
            <person name="Pearson M."/>
            <person name="Priest M."/>
            <person name="Roberts A."/>
            <person name="Saif S."/>
            <person name="Shea T."/>
            <person name="Shenoy N."/>
            <person name="Sisk P."/>
            <person name="Stolte C."/>
            <person name="Sykes S."/>
            <person name="Wortman J."/>
            <person name="Nusbaum C."/>
            <person name="Birren B."/>
        </authorList>
    </citation>
    <scope>NUCLEOTIDE SEQUENCE [LARGE SCALE GENOMIC DNA]</scope>
    <source>
        <strain evidence="1 2">F0411</strain>
    </source>
</reference>
<dbReference type="EMBL" id="AFXP01000021">
    <property type="protein sequence ID" value="EHG15441.1"/>
    <property type="molecule type" value="Genomic_DNA"/>
</dbReference>
<evidence type="ECO:0000313" key="1">
    <source>
        <dbReference type="EMBL" id="EHG15441.1"/>
    </source>
</evidence>
<sequence>MFIKENVNCNYFFSYFSVTFATTNYLKEDKFKPI</sequence>
<evidence type="ECO:0000313" key="2">
    <source>
        <dbReference type="Proteomes" id="UP000004597"/>
    </source>
</evidence>
<name>G6AIG6_9BACT</name>
<accession>G6AIG6</accession>
<dbReference type="STRING" id="857291.HMPREF9138_01893"/>
<dbReference type="HOGENOM" id="CLU_3375213_0_0_10"/>
<keyword evidence="2" id="KW-1185">Reference proteome</keyword>
<dbReference type="AlphaFoldDB" id="G6AIG6"/>
<protein>
    <submittedName>
        <fullName evidence="1">Uncharacterized protein</fullName>
    </submittedName>
</protein>
<gene>
    <name evidence="1" type="ORF">HMPREF9138_01893</name>
</gene>
<proteinExistence type="predicted"/>
<organism evidence="1 2">
    <name type="scientific">Prevotella histicola F0411</name>
    <dbReference type="NCBI Taxonomy" id="857291"/>
    <lineage>
        <taxon>Bacteria</taxon>
        <taxon>Pseudomonadati</taxon>
        <taxon>Bacteroidota</taxon>
        <taxon>Bacteroidia</taxon>
        <taxon>Bacteroidales</taxon>
        <taxon>Prevotellaceae</taxon>
        <taxon>Prevotella</taxon>
    </lineage>
</organism>
<dbReference type="Proteomes" id="UP000004597">
    <property type="component" value="Unassembled WGS sequence"/>
</dbReference>
<comment type="caution">
    <text evidence="1">The sequence shown here is derived from an EMBL/GenBank/DDBJ whole genome shotgun (WGS) entry which is preliminary data.</text>
</comment>